<dbReference type="InParanoid" id="A0A3P8VEY9"/>
<dbReference type="PANTHER" id="PTHR31408:SF2">
    <property type="entry name" value="PROTEIN SPO16 HOMOLOG"/>
    <property type="match status" value="1"/>
</dbReference>
<keyword evidence="2" id="KW-1185">Reference proteome</keyword>
<dbReference type="STRING" id="244447.ENSCSEP00000012922"/>
<name>A0A3P8VEY9_CYNSE</name>
<protein>
    <submittedName>
        <fullName evidence="1">Chromosome 1 open reading frame 146</fullName>
    </submittedName>
</protein>
<dbReference type="InterPro" id="IPR027857">
    <property type="entry name" value="SCRE"/>
</dbReference>
<dbReference type="Ensembl" id="ENSCSET00000013078.1">
    <property type="protein sequence ID" value="ENSCSEP00000012922.1"/>
    <property type="gene ID" value="ENSCSEG00000008350.1"/>
</dbReference>
<organism evidence="1 2">
    <name type="scientific">Cynoglossus semilaevis</name>
    <name type="common">Tongue sole</name>
    <dbReference type="NCBI Taxonomy" id="244447"/>
    <lineage>
        <taxon>Eukaryota</taxon>
        <taxon>Metazoa</taxon>
        <taxon>Chordata</taxon>
        <taxon>Craniata</taxon>
        <taxon>Vertebrata</taxon>
        <taxon>Euteleostomi</taxon>
        <taxon>Actinopterygii</taxon>
        <taxon>Neopterygii</taxon>
        <taxon>Teleostei</taxon>
        <taxon>Neoteleostei</taxon>
        <taxon>Acanthomorphata</taxon>
        <taxon>Carangaria</taxon>
        <taxon>Pleuronectiformes</taxon>
        <taxon>Pleuronectoidei</taxon>
        <taxon>Cynoglossidae</taxon>
        <taxon>Cynoglossinae</taxon>
        <taxon>Cynoglossus</taxon>
    </lineage>
</organism>
<reference evidence="1" key="3">
    <citation type="submission" date="2025-09" db="UniProtKB">
        <authorList>
            <consortium name="Ensembl"/>
        </authorList>
    </citation>
    <scope>IDENTIFICATION</scope>
</reference>
<evidence type="ECO:0000313" key="2">
    <source>
        <dbReference type="Proteomes" id="UP000265120"/>
    </source>
</evidence>
<dbReference type="GO" id="GO:0005694">
    <property type="term" value="C:chromosome"/>
    <property type="evidence" value="ECO:0007669"/>
    <property type="project" value="TreeGrafter"/>
</dbReference>
<dbReference type="OMA" id="QNHDTCR"/>
<dbReference type="Proteomes" id="UP000265120">
    <property type="component" value="Chromosome 2"/>
</dbReference>
<reference evidence="1 2" key="1">
    <citation type="journal article" date="2014" name="Nat. Genet.">
        <title>Whole-genome sequence of a flatfish provides insights into ZW sex chromosome evolution and adaptation to a benthic lifestyle.</title>
        <authorList>
            <person name="Chen S."/>
            <person name="Zhang G."/>
            <person name="Shao C."/>
            <person name="Huang Q."/>
            <person name="Liu G."/>
            <person name="Zhang P."/>
            <person name="Song W."/>
            <person name="An N."/>
            <person name="Chalopin D."/>
            <person name="Volff J.N."/>
            <person name="Hong Y."/>
            <person name="Li Q."/>
            <person name="Sha Z."/>
            <person name="Zhou H."/>
            <person name="Xie M."/>
            <person name="Yu Q."/>
            <person name="Liu Y."/>
            <person name="Xiang H."/>
            <person name="Wang N."/>
            <person name="Wu K."/>
            <person name="Yang C."/>
            <person name="Zhou Q."/>
            <person name="Liao X."/>
            <person name="Yang L."/>
            <person name="Hu Q."/>
            <person name="Zhang J."/>
            <person name="Meng L."/>
            <person name="Jin L."/>
            <person name="Tian Y."/>
            <person name="Lian J."/>
            <person name="Yang J."/>
            <person name="Miao G."/>
            <person name="Liu S."/>
            <person name="Liang Z."/>
            <person name="Yan F."/>
            <person name="Li Y."/>
            <person name="Sun B."/>
            <person name="Zhang H."/>
            <person name="Zhang J."/>
            <person name="Zhu Y."/>
            <person name="Du M."/>
            <person name="Zhao Y."/>
            <person name="Schartl M."/>
            <person name="Tang Q."/>
            <person name="Wang J."/>
        </authorList>
    </citation>
    <scope>NUCLEOTIDE SEQUENCE</scope>
</reference>
<dbReference type="AlphaFoldDB" id="A0A3P8VEY9"/>
<accession>A0A3P8VEY9</accession>
<dbReference type="Pfam" id="PF15162">
    <property type="entry name" value="SCRE"/>
    <property type="match status" value="1"/>
</dbReference>
<dbReference type="PANTHER" id="PTHR31408">
    <property type="entry name" value="HYPOTHETICAL PROTEIN LOC689986"/>
    <property type="match status" value="1"/>
</dbReference>
<evidence type="ECO:0000313" key="1">
    <source>
        <dbReference type="Ensembl" id="ENSCSEP00000012922.1"/>
    </source>
</evidence>
<dbReference type="GO" id="GO:0007130">
    <property type="term" value="P:synaptonemal complex assembly"/>
    <property type="evidence" value="ECO:0007669"/>
    <property type="project" value="InterPro"/>
</dbReference>
<dbReference type="GO" id="GO:0007131">
    <property type="term" value="P:reciprocal meiotic recombination"/>
    <property type="evidence" value="ECO:0007669"/>
    <property type="project" value="TreeGrafter"/>
</dbReference>
<sequence length="174" mass="19810">MAETTTSWNTTIILSTALKNHTISRMLMAQQHRIRFSETVEKGALIFPLSGNAFLLVDLQNHLEPSEESELIKRIDIFSQVHRNSFLLFYLPFSGKRGLQILSDIQCRFFHTKVRILPVRNNNEVLNGMLTIAKATSKSHMDSICFRMSLAQAHIVESSGVWEFLKGTLSWASD</sequence>
<proteinExistence type="predicted"/>
<reference evidence="1" key="2">
    <citation type="submission" date="2025-08" db="UniProtKB">
        <authorList>
            <consortium name="Ensembl"/>
        </authorList>
    </citation>
    <scope>IDENTIFICATION</scope>
</reference>
<dbReference type="GeneTree" id="ENSGT00390000008285"/>